<dbReference type="InterPro" id="IPR038921">
    <property type="entry name" value="YOR389W-like"/>
</dbReference>
<protein>
    <submittedName>
        <fullName evidence="3">Uncharacterized protein</fullName>
    </submittedName>
</protein>
<dbReference type="AlphaFoldDB" id="A0A8E2ELE7"/>
<evidence type="ECO:0000256" key="1">
    <source>
        <dbReference type="SAM" id="MobiDB-lite"/>
    </source>
</evidence>
<dbReference type="Proteomes" id="UP000250266">
    <property type="component" value="Unassembled WGS sequence"/>
</dbReference>
<feature type="chain" id="PRO_5034531304" evidence="2">
    <location>
        <begin position="20"/>
        <end position="566"/>
    </location>
</feature>
<name>A0A8E2ELE7_9PEZI</name>
<dbReference type="PANTHER" id="PTHR35204">
    <property type="entry name" value="YALI0A21131P"/>
    <property type="match status" value="1"/>
</dbReference>
<evidence type="ECO:0000313" key="4">
    <source>
        <dbReference type="Proteomes" id="UP000250266"/>
    </source>
</evidence>
<proteinExistence type="predicted"/>
<reference evidence="3 4" key="1">
    <citation type="journal article" date="2016" name="Nat. Commun.">
        <title>Ectomycorrhizal ecology is imprinted in the genome of the dominant symbiotic fungus Cenococcum geophilum.</title>
        <authorList>
            <consortium name="DOE Joint Genome Institute"/>
            <person name="Peter M."/>
            <person name="Kohler A."/>
            <person name="Ohm R.A."/>
            <person name="Kuo A."/>
            <person name="Krutzmann J."/>
            <person name="Morin E."/>
            <person name="Arend M."/>
            <person name="Barry K.W."/>
            <person name="Binder M."/>
            <person name="Choi C."/>
            <person name="Clum A."/>
            <person name="Copeland A."/>
            <person name="Grisel N."/>
            <person name="Haridas S."/>
            <person name="Kipfer T."/>
            <person name="LaButti K."/>
            <person name="Lindquist E."/>
            <person name="Lipzen A."/>
            <person name="Maire R."/>
            <person name="Meier B."/>
            <person name="Mihaltcheva S."/>
            <person name="Molinier V."/>
            <person name="Murat C."/>
            <person name="Poggeler S."/>
            <person name="Quandt C.A."/>
            <person name="Sperisen C."/>
            <person name="Tritt A."/>
            <person name="Tisserant E."/>
            <person name="Crous P.W."/>
            <person name="Henrissat B."/>
            <person name="Nehls U."/>
            <person name="Egli S."/>
            <person name="Spatafora J.W."/>
            <person name="Grigoriev I.V."/>
            <person name="Martin F.M."/>
        </authorList>
    </citation>
    <scope>NUCLEOTIDE SEQUENCE [LARGE SCALE GENOMIC DNA]</scope>
    <source>
        <strain evidence="3 4">CBS 459.81</strain>
    </source>
</reference>
<keyword evidence="2" id="KW-0732">Signal</keyword>
<evidence type="ECO:0000313" key="3">
    <source>
        <dbReference type="EMBL" id="OCK86140.1"/>
    </source>
</evidence>
<evidence type="ECO:0000256" key="2">
    <source>
        <dbReference type="SAM" id="SignalP"/>
    </source>
</evidence>
<accession>A0A8E2ELE7</accession>
<organism evidence="3 4">
    <name type="scientific">Lepidopterella palustris CBS 459.81</name>
    <dbReference type="NCBI Taxonomy" id="1314670"/>
    <lineage>
        <taxon>Eukaryota</taxon>
        <taxon>Fungi</taxon>
        <taxon>Dikarya</taxon>
        <taxon>Ascomycota</taxon>
        <taxon>Pezizomycotina</taxon>
        <taxon>Dothideomycetes</taxon>
        <taxon>Pleosporomycetidae</taxon>
        <taxon>Mytilinidiales</taxon>
        <taxon>Argynnaceae</taxon>
        <taxon>Lepidopterella</taxon>
    </lineage>
</organism>
<dbReference type="PANTHER" id="PTHR35204:SF1">
    <property type="entry name" value="ENTEROTOXIN"/>
    <property type="match status" value="1"/>
</dbReference>
<feature type="signal peptide" evidence="2">
    <location>
        <begin position="1"/>
        <end position="19"/>
    </location>
</feature>
<sequence length="566" mass="62398">MRLPQLLACASCLWPTIVSTTAPQESNESAELRNANHIFNAIHSSMRQWGSSLNHNGMSFFLATVPVDTLLYHGTPRPDPVTGMEWLAFEPEHSLIFARPRRPPPGRGPGNGEHPDGRPDGPQGGGDEPRDRTPWSPSRRPQHQLPKLQFSLLRDEKKEDDEPDWSHGWLHTYKANKDLRLLYIDGMSAGKTQNGTMDSQDYILLNSTLPHNGMWEQERAQGLCELASKEWEGRIDGILRMEGGFEIILCSFAKDVEVVSITQAKPQGQDSGPHVGLGGGYEDSFQYYKAISMRYHGIGGGRVVIDYEHFVTAYTYPISLFQTLTPDQDLPLPRLTNVSFADLAAIRADVQSMIITHDAVASAKTSYNWQIIADMLVTRYSTLLRYTTSPALVASNELLAAELGRALTPFIDYAARNSTAEISRCASQFTTASPRSGSSLAARAITSVATKLCTSLVSAYSSAASATAKGQEEAVATLRELVDYLQWTTWKECRGCGDDELCVLPIWPMGDFEEHRRPSCMNSTKIATRHGYWGWRGFGEPPGKGDGDRPGRPGILARLVGIAGVE</sequence>
<dbReference type="EMBL" id="KV744808">
    <property type="protein sequence ID" value="OCK86140.1"/>
    <property type="molecule type" value="Genomic_DNA"/>
</dbReference>
<feature type="region of interest" description="Disordered" evidence="1">
    <location>
        <begin position="97"/>
        <end position="148"/>
    </location>
</feature>
<gene>
    <name evidence="3" type="ORF">K432DRAFT_376952</name>
</gene>
<keyword evidence="4" id="KW-1185">Reference proteome</keyword>
<dbReference type="OrthoDB" id="10261782at2759"/>